<dbReference type="EMBL" id="RCOS01000025">
    <property type="protein sequence ID" value="RSN78071.1"/>
    <property type="molecule type" value="Genomic_DNA"/>
</dbReference>
<accession>A0A3R9R2W0</accession>
<evidence type="ECO:0000313" key="1">
    <source>
        <dbReference type="EMBL" id="RSN78071.1"/>
    </source>
</evidence>
<proteinExistence type="predicted"/>
<keyword evidence="2" id="KW-1185">Reference proteome</keyword>
<protein>
    <submittedName>
        <fullName evidence="1">Uncharacterized protein</fullName>
    </submittedName>
</protein>
<dbReference type="OrthoDB" id="371776at2157"/>
<reference evidence="1 2" key="1">
    <citation type="submission" date="2018-10" db="EMBL/GenBank/DDBJ databases">
        <title>Co-occurring genomic capacity for anaerobic methane metabolism and dissimilatory sulfite reduction discovered in the Korarchaeota.</title>
        <authorList>
            <person name="Mckay L.J."/>
            <person name="Dlakic M."/>
            <person name="Fields M.W."/>
            <person name="Delmont T.O."/>
            <person name="Eren A.M."/>
            <person name="Jay Z.J."/>
            <person name="Klingelsmith K.B."/>
            <person name="Rusch D.B."/>
            <person name="Inskeep W.P."/>
        </authorList>
    </citation>
    <scope>NUCLEOTIDE SEQUENCE [LARGE SCALE GENOMIC DNA]</scope>
    <source>
        <strain evidence="1 2">MDKW</strain>
    </source>
</reference>
<evidence type="ECO:0000313" key="2">
    <source>
        <dbReference type="Proteomes" id="UP000277582"/>
    </source>
</evidence>
<organism evidence="1 2">
    <name type="scientific">Candidatus Methanodesulfokora washburnensis</name>
    <dbReference type="NCBI Taxonomy" id="2478471"/>
    <lineage>
        <taxon>Archaea</taxon>
        <taxon>Thermoproteota</taxon>
        <taxon>Candidatus Korarchaeia</taxon>
        <taxon>Candidatus Korarchaeia incertae sedis</taxon>
        <taxon>Candidatus Methanodesulfokora</taxon>
    </lineage>
</organism>
<sequence length="394" mass="44984">MRLELELPLDSTFLSGVIYEGILYILNYVSGSSFNLNKAELPDDFLCRAYGNMDNERIEDISIVLTGNDKIDKFLESLQIEERPSKKTYRELLKLLKEQCKNISISRDKILVRAEMRGKNVFLDAPERSELAAPQLFKVDRYTGFSALEMKTTSEQLGLRASPEIILIGLLGVYSSHITTVRTPDSTYHYFLFLSPDETASILASGDRTKLINVYSVKESLRELLSETLRGSVVSEVMILEAMLSTKIRSKLASMNLDKVDFNVFKVSPEGMTYKIYETVPISVYRDPLFYDILSKRGIKADKLCEKLYEALSPGDVIMDALRSFNTKNKYSEADVVLRGVLSLYRFVSLADMHGLFEFLRSLEEAYTILKADKRTQTRAERYAYVQREISHAF</sequence>
<dbReference type="Proteomes" id="UP000277582">
    <property type="component" value="Unassembled WGS sequence"/>
</dbReference>
<comment type="caution">
    <text evidence="1">The sequence shown here is derived from an EMBL/GenBank/DDBJ whole genome shotgun (WGS) entry which is preliminary data.</text>
</comment>
<dbReference type="RefSeq" id="WP_125670324.1">
    <property type="nucleotide sequence ID" value="NZ_RCOS01000025.1"/>
</dbReference>
<name>A0A3R9R2W0_9CREN</name>
<dbReference type="AlphaFoldDB" id="A0A3R9R2W0"/>
<gene>
    <name evidence="1" type="ORF">D6D85_01630</name>
</gene>